<dbReference type="Proteomes" id="UP000243342">
    <property type="component" value="Unassembled WGS sequence"/>
</dbReference>
<keyword evidence="2" id="KW-1185">Reference proteome</keyword>
<dbReference type="AlphaFoldDB" id="A0A1J7C947"/>
<reference evidence="1 2" key="1">
    <citation type="submission" date="2016-10" db="EMBL/GenBank/DDBJ databases">
        <title>Genome sequence of Streptomyces gilvigriseus MUSC 26.</title>
        <authorList>
            <person name="Lee L.-H."/>
            <person name="Ser H.-L."/>
        </authorList>
    </citation>
    <scope>NUCLEOTIDE SEQUENCE [LARGE SCALE GENOMIC DNA]</scope>
    <source>
        <strain evidence="1 2">MUSC 26</strain>
    </source>
</reference>
<evidence type="ECO:0000313" key="2">
    <source>
        <dbReference type="Proteomes" id="UP000243342"/>
    </source>
</evidence>
<dbReference type="RefSeq" id="WP_071657884.1">
    <property type="nucleotide sequence ID" value="NZ_MLCF01000111.1"/>
</dbReference>
<gene>
    <name evidence="1" type="ORF">BIV57_17775</name>
</gene>
<proteinExistence type="predicted"/>
<comment type="caution">
    <text evidence="1">The sequence shown here is derived from an EMBL/GenBank/DDBJ whole genome shotgun (WGS) entry which is preliminary data.</text>
</comment>
<organism evidence="1 2">
    <name type="scientific">Mangrovactinospora gilvigrisea</name>
    <dbReference type="NCBI Taxonomy" id="1428644"/>
    <lineage>
        <taxon>Bacteria</taxon>
        <taxon>Bacillati</taxon>
        <taxon>Actinomycetota</taxon>
        <taxon>Actinomycetes</taxon>
        <taxon>Kitasatosporales</taxon>
        <taxon>Streptomycetaceae</taxon>
        <taxon>Mangrovactinospora</taxon>
    </lineage>
</organism>
<sequence>MPEFADGTFKVNGQTYTIRTRGGVTRLLRADGTTVPGSEVREPTTTVALVEKYTKLITEG</sequence>
<protein>
    <submittedName>
        <fullName evidence="1">Uncharacterized protein</fullName>
    </submittedName>
</protein>
<dbReference type="EMBL" id="MLCF01000111">
    <property type="protein sequence ID" value="OIV36162.1"/>
    <property type="molecule type" value="Genomic_DNA"/>
</dbReference>
<evidence type="ECO:0000313" key="1">
    <source>
        <dbReference type="EMBL" id="OIV36162.1"/>
    </source>
</evidence>
<name>A0A1J7C947_9ACTN</name>
<accession>A0A1J7C947</accession>